<dbReference type="GO" id="GO:0006508">
    <property type="term" value="P:proteolysis"/>
    <property type="evidence" value="ECO:0007669"/>
    <property type="project" value="InterPro"/>
</dbReference>
<protein>
    <submittedName>
        <fullName evidence="3">Alpha/beta fold hydrolase</fullName>
    </submittedName>
</protein>
<dbReference type="SUPFAM" id="SSF53474">
    <property type="entry name" value="alpha/beta-Hydrolases"/>
    <property type="match status" value="1"/>
</dbReference>
<dbReference type="RefSeq" id="WP_279300115.1">
    <property type="nucleotide sequence ID" value="NZ_JAOTIF010000041.1"/>
</dbReference>
<dbReference type="AlphaFoldDB" id="A0A9X2Y1A9"/>
<evidence type="ECO:0000259" key="2">
    <source>
        <dbReference type="Pfam" id="PF00326"/>
    </source>
</evidence>
<sequence>MTVSKNILITGSEQKPIPLDIFYQEVKPNPVVIYAHGFNGFKDWGNFDLIARQFAETGFTFIKFNFSHNGTTPSDPENFVDLEAYGNNNYTKELYDLQAVIDWALDGSNPHAAAIDINRLFLIGHSKGGGIVLLKAAEEERVKGVATWASVSECKTPWGSWDKEKIEKWKNSGVEFITNSRTKQQMPIYFQLYEDYQNNKDRLQILEAVKQLKVPILICHGIHDEAVPVAKARELHQASNNSELFLVDSDHVFGRKHPWTKPVLPNAMQQVVSKTTGFFAAIG</sequence>
<feature type="domain" description="Peptidase S9 prolyl oligopeptidase catalytic" evidence="2">
    <location>
        <begin position="87"/>
        <end position="238"/>
    </location>
</feature>
<dbReference type="Gene3D" id="3.40.50.1820">
    <property type="entry name" value="alpha/beta hydrolase"/>
    <property type="match status" value="1"/>
</dbReference>
<dbReference type="PANTHER" id="PTHR22946">
    <property type="entry name" value="DIENELACTONE HYDROLASE DOMAIN-CONTAINING PROTEIN-RELATED"/>
    <property type="match status" value="1"/>
</dbReference>
<gene>
    <name evidence="3" type="ORF">OCK74_26390</name>
</gene>
<dbReference type="PANTHER" id="PTHR22946:SF9">
    <property type="entry name" value="POLYKETIDE TRANSFERASE AF380"/>
    <property type="match status" value="1"/>
</dbReference>
<keyword evidence="4" id="KW-1185">Reference proteome</keyword>
<dbReference type="Pfam" id="PF00326">
    <property type="entry name" value="Peptidase_S9"/>
    <property type="match status" value="1"/>
</dbReference>
<comment type="caution">
    <text evidence="3">The sequence shown here is derived from an EMBL/GenBank/DDBJ whole genome shotgun (WGS) entry which is preliminary data.</text>
</comment>
<reference evidence="3" key="2">
    <citation type="submission" date="2023-04" db="EMBL/GenBank/DDBJ databases">
        <title>Paracnuella aquatica gen. nov., sp. nov., a member of the family Chitinophagaceae isolated from a hot spring.</title>
        <authorList>
            <person name="Wang C."/>
        </authorList>
    </citation>
    <scope>NUCLEOTIDE SEQUENCE</scope>
    <source>
        <strain evidence="3">LB-8</strain>
    </source>
</reference>
<accession>A0A9X2Y1A9</accession>
<organism evidence="3 4">
    <name type="scientific">Paraflavisolibacter caeni</name>
    <dbReference type="NCBI Taxonomy" id="2982496"/>
    <lineage>
        <taxon>Bacteria</taxon>
        <taxon>Pseudomonadati</taxon>
        <taxon>Bacteroidota</taxon>
        <taxon>Chitinophagia</taxon>
        <taxon>Chitinophagales</taxon>
        <taxon>Chitinophagaceae</taxon>
        <taxon>Paraflavisolibacter</taxon>
    </lineage>
</organism>
<dbReference type="InterPro" id="IPR001375">
    <property type="entry name" value="Peptidase_S9_cat"/>
</dbReference>
<proteinExistence type="predicted"/>
<evidence type="ECO:0000313" key="3">
    <source>
        <dbReference type="EMBL" id="MCU7552677.1"/>
    </source>
</evidence>
<dbReference type="Proteomes" id="UP001155483">
    <property type="component" value="Unassembled WGS sequence"/>
</dbReference>
<evidence type="ECO:0000256" key="1">
    <source>
        <dbReference type="ARBA" id="ARBA00022801"/>
    </source>
</evidence>
<name>A0A9X2Y1A9_9BACT</name>
<dbReference type="GO" id="GO:0008236">
    <property type="term" value="F:serine-type peptidase activity"/>
    <property type="evidence" value="ECO:0007669"/>
    <property type="project" value="InterPro"/>
</dbReference>
<dbReference type="InterPro" id="IPR050261">
    <property type="entry name" value="FrsA_esterase"/>
</dbReference>
<reference evidence="3" key="1">
    <citation type="submission" date="2022-09" db="EMBL/GenBank/DDBJ databases">
        <authorList>
            <person name="Yuan C."/>
            <person name="Ke Z."/>
        </authorList>
    </citation>
    <scope>NUCLEOTIDE SEQUENCE</scope>
    <source>
        <strain evidence="3">LB-8</strain>
    </source>
</reference>
<dbReference type="InterPro" id="IPR029058">
    <property type="entry name" value="AB_hydrolase_fold"/>
</dbReference>
<dbReference type="EMBL" id="JAOTIF010000041">
    <property type="protein sequence ID" value="MCU7552677.1"/>
    <property type="molecule type" value="Genomic_DNA"/>
</dbReference>
<dbReference type="GO" id="GO:0052689">
    <property type="term" value="F:carboxylic ester hydrolase activity"/>
    <property type="evidence" value="ECO:0007669"/>
    <property type="project" value="UniProtKB-ARBA"/>
</dbReference>
<keyword evidence="1 3" id="KW-0378">Hydrolase</keyword>
<evidence type="ECO:0000313" key="4">
    <source>
        <dbReference type="Proteomes" id="UP001155483"/>
    </source>
</evidence>